<accession>A0A3G6J728</accession>
<evidence type="ECO:0000313" key="3">
    <source>
        <dbReference type="EMBL" id="AZA12728.1"/>
    </source>
</evidence>
<sequence length="659" mass="68738" precursor="true">MKSPHVRKIGLLANGSRVKVIAAVCSVALAMPAVAAVDTPFAPAPQAHAGTAVADAWPIPAEVGTVSAARKGKVLQTDVRYGGLVAPDVVRLQVAYRASLDPGAEWLYLKFDDQFAKHIVSIDGRSNKPKVGSYVRYFEKVDANSKDGVNFDGSSTANPDPYAKTADGTIWRVLNSFKGAHAPNALQSDQFYRGALSGNWGLFGRLSLSVDNRVAEINVHLDKPVSEIIKSDGARSTVYARWQSNRSSGLEPLLFKGVFEESPDKGATIDLNETNIGEDDLSSVTTWIQGVARMSLKNTNNNVYVGEGGKTSAPAGTSVVRASHSALYNVTYNGIADSKPYRVKLHVDPTVLANLADNTVHVWRPALAADTDNNRAAEPVISIPVDKFDDNGDVWIAPDNPMNADNYVRANVAQYISKNNSLDFAGALVVDMVVKDSFLEDTNAVAKVPKDSVIVEFFKSGKDNEQLPVPNSRASAPLLNHSLVDTDNDGIPDVTDTDDDNDGNSDNNGGNDGNSGGNGGNGGNSDNNGGNGGNSDNNGGNGGNSGGNGGNSGGTGDTGDTNDKGGRGLSSAVINANSTSSNSSAAGIIPILLVLGALGAVIGFAGNSGSAGGAIVAGGGMDVPLRDQLLRQGFPKNIADFLASAAWNLGYRTQQQNDQ</sequence>
<feature type="compositionally biased region" description="Gly residues" evidence="1">
    <location>
        <begin position="510"/>
        <end position="557"/>
    </location>
</feature>
<feature type="compositionally biased region" description="Acidic residues" evidence="1">
    <location>
        <begin position="486"/>
        <end position="503"/>
    </location>
</feature>
<dbReference type="AlphaFoldDB" id="A0A3G6J728"/>
<dbReference type="Proteomes" id="UP000269019">
    <property type="component" value="Chromosome"/>
</dbReference>
<protein>
    <submittedName>
        <fullName evidence="3">Uncharacterized protein</fullName>
    </submittedName>
</protein>
<organism evidence="3 4">
    <name type="scientific">Corynebacterium choanae</name>
    <dbReference type="NCBI Taxonomy" id="1862358"/>
    <lineage>
        <taxon>Bacteria</taxon>
        <taxon>Bacillati</taxon>
        <taxon>Actinomycetota</taxon>
        <taxon>Actinomycetes</taxon>
        <taxon>Mycobacteriales</taxon>
        <taxon>Corynebacteriaceae</taxon>
        <taxon>Corynebacterium</taxon>
    </lineage>
</organism>
<evidence type="ECO:0000313" key="4">
    <source>
        <dbReference type="Proteomes" id="UP000269019"/>
    </source>
</evidence>
<dbReference type="KEGG" id="ccho:CCHOA_01500"/>
<evidence type="ECO:0000256" key="2">
    <source>
        <dbReference type="SAM" id="SignalP"/>
    </source>
</evidence>
<feature type="signal peptide" evidence="2">
    <location>
        <begin position="1"/>
        <end position="35"/>
    </location>
</feature>
<keyword evidence="4" id="KW-1185">Reference proteome</keyword>
<keyword evidence="2" id="KW-0732">Signal</keyword>
<dbReference type="RefSeq" id="WP_123925987.1">
    <property type="nucleotide sequence ID" value="NZ_CP033896.1"/>
</dbReference>
<gene>
    <name evidence="3" type="ORF">CCHOA_01500</name>
</gene>
<name>A0A3G6J728_9CORY</name>
<feature type="region of interest" description="Disordered" evidence="1">
    <location>
        <begin position="482"/>
        <end position="566"/>
    </location>
</feature>
<dbReference type="EMBL" id="CP033896">
    <property type="protein sequence ID" value="AZA12728.1"/>
    <property type="molecule type" value="Genomic_DNA"/>
</dbReference>
<proteinExistence type="predicted"/>
<reference evidence="3 4" key="1">
    <citation type="submission" date="2018-11" db="EMBL/GenBank/DDBJ databases">
        <authorList>
            <person name="Kleinhagauer T."/>
            <person name="Glaeser S.P."/>
            <person name="Spergser J."/>
            <person name="Ruckert C."/>
            <person name="Kaempfer P."/>
            <person name="Busse H.-J."/>
        </authorList>
    </citation>
    <scope>NUCLEOTIDE SEQUENCE [LARGE SCALE GENOMIC DNA]</scope>
    <source>
        <strain evidence="3 4">200CH</strain>
    </source>
</reference>
<evidence type="ECO:0000256" key="1">
    <source>
        <dbReference type="SAM" id="MobiDB-lite"/>
    </source>
</evidence>
<feature type="chain" id="PRO_5017995532" evidence="2">
    <location>
        <begin position="36"/>
        <end position="659"/>
    </location>
</feature>